<evidence type="ECO:0000256" key="1">
    <source>
        <dbReference type="SAM" id="MobiDB-lite"/>
    </source>
</evidence>
<dbReference type="AlphaFoldDB" id="A0AAD6G0B8"/>
<keyword evidence="3" id="KW-1185">Reference proteome</keyword>
<comment type="caution">
    <text evidence="2">The sequence shown here is derived from an EMBL/GenBank/DDBJ whole genome shotgun (WGS) entry which is preliminary data.</text>
</comment>
<reference evidence="2" key="1">
    <citation type="submission" date="2022-12" db="EMBL/GenBank/DDBJ databases">
        <authorList>
            <person name="Petersen C."/>
        </authorList>
    </citation>
    <scope>NUCLEOTIDE SEQUENCE</scope>
    <source>
        <strain evidence="2">IBT 16125</strain>
    </source>
</reference>
<organism evidence="2 3">
    <name type="scientific">Penicillium daleae</name>
    <dbReference type="NCBI Taxonomy" id="63821"/>
    <lineage>
        <taxon>Eukaryota</taxon>
        <taxon>Fungi</taxon>
        <taxon>Dikarya</taxon>
        <taxon>Ascomycota</taxon>
        <taxon>Pezizomycotina</taxon>
        <taxon>Eurotiomycetes</taxon>
        <taxon>Eurotiomycetidae</taxon>
        <taxon>Eurotiales</taxon>
        <taxon>Aspergillaceae</taxon>
        <taxon>Penicillium</taxon>
    </lineage>
</organism>
<evidence type="ECO:0000313" key="3">
    <source>
        <dbReference type="Proteomes" id="UP001213681"/>
    </source>
</evidence>
<protein>
    <submittedName>
        <fullName evidence="2">Fungal zn(2)-Cys(6) binuclear cluster domain-containing protein</fullName>
    </submittedName>
</protein>
<feature type="compositionally biased region" description="Basic and acidic residues" evidence="1">
    <location>
        <begin position="69"/>
        <end position="83"/>
    </location>
</feature>
<dbReference type="GeneID" id="81601086"/>
<feature type="region of interest" description="Disordered" evidence="1">
    <location>
        <begin position="56"/>
        <end position="87"/>
    </location>
</feature>
<name>A0AAD6G0B8_9EURO</name>
<gene>
    <name evidence="2" type="ORF">N7458_007461</name>
</gene>
<feature type="region of interest" description="Disordered" evidence="1">
    <location>
        <begin position="237"/>
        <end position="260"/>
    </location>
</feature>
<dbReference type="Proteomes" id="UP001213681">
    <property type="component" value="Unassembled WGS sequence"/>
</dbReference>
<accession>A0AAD6G0B8</accession>
<evidence type="ECO:0000313" key="2">
    <source>
        <dbReference type="EMBL" id="KAJ5443589.1"/>
    </source>
</evidence>
<dbReference type="EMBL" id="JAPVEA010000007">
    <property type="protein sequence ID" value="KAJ5443589.1"/>
    <property type="molecule type" value="Genomic_DNA"/>
</dbReference>
<feature type="compositionally biased region" description="Polar residues" evidence="1">
    <location>
        <begin position="237"/>
        <end position="257"/>
    </location>
</feature>
<feature type="compositionally biased region" description="Polar residues" evidence="1">
    <location>
        <begin position="56"/>
        <end position="68"/>
    </location>
</feature>
<reference evidence="2" key="2">
    <citation type="journal article" date="2023" name="IMA Fungus">
        <title>Comparative genomic study of the Penicillium genus elucidates a diverse pangenome and 15 lateral gene transfer events.</title>
        <authorList>
            <person name="Petersen C."/>
            <person name="Sorensen T."/>
            <person name="Nielsen M.R."/>
            <person name="Sondergaard T.E."/>
            <person name="Sorensen J.L."/>
            <person name="Fitzpatrick D.A."/>
            <person name="Frisvad J.C."/>
            <person name="Nielsen K.L."/>
        </authorList>
    </citation>
    <scope>NUCLEOTIDE SEQUENCE</scope>
    <source>
        <strain evidence="2">IBT 16125</strain>
    </source>
</reference>
<dbReference type="RefSeq" id="XP_056763669.1">
    <property type="nucleotide sequence ID" value="XM_056910843.1"/>
</dbReference>
<proteinExistence type="predicted"/>
<sequence>MYQGGPFLGADLGDLVGQFSGVGEGGPVASFNGWDANLQPFSPTLFSSLVAPVGTNTGPISTAPSTTDGGHDSEEIDDNRDPTDALSSQLTSLGQRARRAMRRLVLPDRTPLTVSSPEVNEALEDTNTLIRIMNKITAPDRDDITIHPTTTNYSLAFSALACHQHLVALFRAICDAIHRCLQSQKEPRQRHNRSGQTSDVGPSSVAQFVMVLQLLMHLINRMDRSLFQSTSSMRHGSRVSVSTGSHLAPVTPSTANHVTPDPTRIEAAAGSSVPPGGLLVLVQDIVETIPNEHEKLRQVIQKLQTEMEHSELH</sequence>